<gene>
    <name evidence="1" type="ORF">MACK_004029</name>
</gene>
<evidence type="ECO:0000313" key="2">
    <source>
        <dbReference type="Proteomes" id="UP000244811"/>
    </source>
</evidence>
<proteinExistence type="predicted"/>
<protein>
    <submittedName>
        <fullName evidence="1">Uncharacterized protein</fullName>
    </submittedName>
</protein>
<organism evidence="1 2">
    <name type="scientific">Theileria orientalis</name>
    <dbReference type="NCBI Taxonomy" id="68886"/>
    <lineage>
        <taxon>Eukaryota</taxon>
        <taxon>Sar</taxon>
        <taxon>Alveolata</taxon>
        <taxon>Apicomplexa</taxon>
        <taxon>Aconoidasida</taxon>
        <taxon>Piroplasmida</taxon>
        <taxon>Theileriidae</taxon>
        <taxon>Theileria</taxon>
    </lineage>
</organism>
<dbReference type="AlphaFoldDB" id="A0A976XIZ8"/>
<evidence type="ECO:0000313" key="1">
    <source>
        <dbReference type="EMBL" id="UVC50159.1"/>
    </source>
</evidence>
<dbReference type="Proteomes" id="UP000244811">
    <property type="component" value="Chromosome 4"/>
</dbReference>
<sequence length="119" mass="13984">MRNYRFCFIFKSSFSTTHRSLNECLSDFKKLVSDQSSCESVYEGWPPKNRISFKERLKPLGRDLFVINRRLENGVDFEPTLVFCCGSKPMLMMSKSEFQSFISNLPLIKTNLETFFKQL</sequence>
<reference evidence="1" key="1">
    <citation type="submission" date="2022-07" db="EMBL/GenBank/DDBJ databases">
        <title>Evaluation of T. orientalis genome assembly methods using nanopore sequencing and analysis of variation between genomes.</title>
        <authorList>
            <person name="Yam J."/>
            <person name="Micallef M.L."/>
            <person name="Liu M."/>
            <person name="Djordjevic S.P."/>
            <person name="Bogema D.R."/>
            <person name="Jenkins C."/>
        </authorList>
    </citation>
    <scope>NUCLEOTIDE SEQUENCE</scope>
    <source>
        <strain evidence="1">Goon Nure</strain>
    </source>
</reference>
<name>A0A976XIZ8_THEOR</name>
<accession>A0A976XIZ8</accession>
<dbReference type="EMBL" id="CP056072">
    <property type="protein sequence ID" value="UVC50159.1"/>
    <property type="molecule type" value="Genomic_DNA"/>
</dbReference>